<sequence length="308" mass="34983">MGVSGEQNEQSQDFYFQRPLSPDRKSIHSKKSKKSHKSYNSRKHKQHPYKKSSSKHNSDVKDPLSSSIFFAGISKNSELGKDFLREMDTPICTSKIIFLPLEIDQVAPGRCLVLSPFGHVSNMGFHCDCCSDQASKTHKWQHNGNTMKKLNADELYSVSVSFFNNAEKVVQNKNFYLSLLSHSMNTVKQSFLQPGLLYGYLVLRNLCEEMFPVFLEKENSLIMFTIFNHENLHIGEICLRLLTDNLPEYKITIDCIKQSYVIKFDPISVESKGASNSETAICEAISALDYTDEIKQEILNGQQLVAGF</sequence>
<evidence type="ECO:0000313" key="9">
    <source>
        <dbReference type="EMBL" id="AMA67427.1"/>
    </source>
</evidence>
<name>A0A0X9XSP5_9GAMA</name>
<feature type="compositionally biased region" description="Basic residues" evidence="8">
    <location>
        <begin position="27"/>
        <end position="54"/>
    </location>
</feature>
<keyword evidence="1" id="KW-0597">Phosphoprotein</keyword>
<evidence type="ECO:0000256" key="7">
    <source>
        <dbReference type="ARBA" id="ARBA00023136"/>
    </source>
</evidence>
<evidence type="ECO:0000256" key="1">
    <source>
        <dbReference type="ARBA" id="ARBA00022553"/>
    </source>
</evidence>
<keyword evidence="5" id="KW-0862">Zinc</keyword>
<proteinExistence type="inferred from homology"/>
<dbReference type="InterPro" id="IPR021152">
    <property type="entry name" value="Herpes_UL31"/>
</dbReference>
<dbReference type="OrthoDB" id="12114at10239"/>
<evidence type="ECO:0000256" key="2">
    <source>
        <dbReference type="ARBA" id="ARBA00022562"/>
    </source>
</evidence>
<gene>
    <name evidence="9" type="primary">ORF69</name>
    <name evidence="9" type="ORF">AOT99_gpORF69</name>
</gene>
<evidence type="ECO:0000313" key="10">
    <source>
        <dbReference type="Proteomes" id="UP000207650"/>
    </source>
</evidence>
<dbReference type="KEGG" id="vg:26836989"/>
<dbReference type="HAMAP" id="MF_04023">
    <property type="entry name" value="HSV_NEC1"/>
    <property type="match status" value="1"/>
</dbReference>
<dbReference type="Proteomes" id="UP000207650">
    <property type="component" value="Segment"/>
</dbReference>
<keyword evidence="7" id="KW-0472">Membrane</keyword>
<keyword evidence="6" id="KW-1043">Host membrane</keyword>
<keyword evidence="3" id="KW-0479">Metal-binding</keyword>
<evidence type="ECO:0000256" key="3">
    <source>
        <dbReference type="ARBA" id="ARBA00022723"/>
    </source>
</evidence>
<dbReference type="GO" id="GO:0046765">
    <property type="term" value="P:viral budding from nuclear membrane"/>
    <property type="evidence" value="ECO:0007669"/>
    <property type="project" value="InterPro"/>
</dbReference>
<dbReference type="GO" id="GO:0008270">
    <property type="term" value="F:zinc ion binding"/>
    <property type="evidence" value="ECO:0007669"/>
    <property type="project" value="UniProtKB-KW"/>
</dbReference>
<feature type="compositionally biased region" description="Polar residues" evidence="8">
    <location>
        <begin position="1"/>
        <end position="14"/>
    </location>
</feature>
<protein>
    <submittedName>
        <fullName evidence="9">Nuclear egress lamina protein</fullName>
    </submittedName>
</protein>
<evidence type="ECO:0000256" key="5">
    <source>
        <dbReference type="ARBA" id="ARBA00022833"/>
    </source>
</evidence>
<keyword evidence="2" id="KW-1048">Host nucleus</keyword>
<reference evidence="9 10" key="1">
    <citation type="journal article" date="2016" name="MSphere">
        <title>Isolation and Characterization of a Novel Gammaherpesvirus from a Microbat Cell Line.</title>
        <authorList>
            <person name="Shabman R.S."/>
            <person name="Shrivastava S."/>
            <person name="Tsibane T."/>
            <person name="Attie O."/>
            <person name="Jayaprakash A."/>
            <person name="Mire C.E."/>
            <person name="Dilley K.E."/>
            <person name="Puri V."/>
            <person name="Stockwell T.B."/>
            <person name="Geisbert T.W."/>
            <person name="Sachidanandam R."/>
            <person name="Basler C.F."/>
        </authorList>
    </citation>
    <scope>NUCLEOTIDE SEQUENCE [LARGE SCALE GENOMIC DNA]</scope>
    <source>
        <strain evidence="9 10">My-HV8/Myotis velifer incautus/USA/FCGHV/2011</strain>
    </source>
</reference>
<dbReference type="Pfam" id="PF02718">
    <property type="entry name" value="Herpes_UL31"/>
    <property type="match status" value="1"/>
</dbReference>
<evidence type="ECO:0000256" key="6">
    <source>
        <dbReference type="ARBA" id="ARBA00022870"/>
    </source>
</evidence>
<feature type="region of interest" description="Disordered" evidence="8">
    <location>
        <begin position="1"/>
        <end position="61"/>
    </location>
</feature>
<organism evidence="9 10">
    <name type="scientific">Vespertilionid gammaherpesvirus 1</name>
    <dbReference type="NCBI Taxonomy" id="2560830"/>
    <lineage>
        <taxon>Viruses</taxon>
        <taxon>Duplodnaviria</taxon>
        <taxon>Heunggongvirae</taxon>
        <taxon>Peploviricota</taxon>
        <taxon>Herviviricetes</taxon>
        <taxon>Herpesvirales</taxon>
        <taxon>Orthoherpesviridae</taxon>
        <taxon>Gammaherpesvirinae</taxon>
        <taxon>Percavirus</taxon>
        <taxon>Percavirus vespertilionidgamma1</taxon>
    </lineage>
</organism>
<evidence type="ECO:0000256" key="4">
    <source>
        <dbReference type="ARBA" id="ARBA00022771"/>
    </source>
</evidence>
<accession>A0A0X9XSP5</accession>
<keyword evidence="10" id="KW-1185">Reference proteome</keyword>
<keyword evidence="4" id="KW-0863">Zinc-finger</keyword>
<dbReference type="EMBL" id="KU220026">
    <property type="protein sequence ID" value="AMA67427.1"/>
    <property type="molecule type" value="Genomic_DNA"/>
</dbReference>
<evidence type="ECO:0000256" key="8">
    <source>
        <dbReference type="SAM" id="MobiDB-lite"/>
    </source>
</evidence>